<proteinExistence type="predicted"/>
<dbReference type="Proteomes" id="UP001179952">
    <property type="component" value="Unassembled WGS sequence"/>
</dbReference>
<dbReference type="Gene3D" id="2.40.50.770">
    <property type="entry name" value="RecQ-mediated genome instability protein Rmi1, C-terminal domain"/>
    <property type="match status" value="1"/>
</dbReference>
<evidence type="ECO:0000256" key="1">
    <source>
        <dbReference type="ARBA" id="ARBA00004123"/>
    </source>
</evidence>
<name>A0AAV9AML3_ACOGR</name>
<feature type="domain" description="RecQ mediated genome instability protein 1 OB-fold" evidence="4">
    <location>
        <begin position="385"/>
        <end position="461"/>
    </location>
</feature>
<feature type="region of interest" description="Disordered" evidence="3">
    <location>
        <begin position="1"/>
        <end position="34"/>
    </location>
</feature>
<dbReference type="Pfam" id="PF08585">
    <property type="entry name" value="RMI1_N_C"/>
    <property type="match status" value="1"/>
</dbReference>
<reference evidence="5" key="1">
    <citation type="journal article" date="2023" name="Nat. Commun.">
        <title>Diploid and tetraploid genomes of Acorus and the evolution of monocots.</title>
        <authorList>
            <person name="Ma L."/>
            <person name="Liu K.W."/>
            <person name="Li Z."/>
            <person name="Hsiao Y.Y."/>
            <person name="Qi Y."/>
            <person name="Fu T."/>
            <person name="Tang G.D."/>
            <person name="Zhang D."/>
            <person name="Sun W.H."/>
            <person name="Liu D.K."/>
            <person name="Li Y."/>
            <person name="Chen G.Z."/>
            <person name="Liu X.D."/>
            <person name="Liao X.Y."/>
            <person name="Jiang Y.T."/>
            <person name="Yu X."/>
            <person name="Hao Y."/>
            <person name="Huang J."/>
            <person name="Zhao X.W."/>
            <person name="Ke S."/>
            <person name="Chen Y.Y."/>
            <person name="Wu W.L."/>
            <person name="Hsu J.L."/>
            <person name="Lin Y.F."/>
            <person name="Huang M.D."/>
            <person name="Li C.Y."/>
            <person name="Huang L."/>
            <person name="Wang Z.W."/>
            <person name="Zhao X."/>
            <person name="Zhong W.Y."/>
            <person name="Peng D.H."/>
            <person name="Ahmad S."/>
            <person name="Lan S."/>
            <person name="Zhang J.S."/>
            <person name="Tsai W.C."/>
            <person name="Van de Peer Y."/>
            <person name="Liu Z.J."/>
        </authorList>
    </citation>
    <scope>NUCLEOTIDE SEQUENCE</scope>
    <source>
        <strain evidence="5">SCP</strain>
    </source>
</reference>
<comment type="subcellular location">
    <subcellularLocation>
        <location evidence="1">Nucleus</location>
    </subcellularLocation>
</comment>
<feature type="compositionally biased region" description="Basic and acidic residues" evidence="3">
    <location>
        <begin position="561"/>
        <end position="574"/>
    </location>
</feature>
<gene>
    <name evidence="5" type="ORF">QJS04_geneDACA024237</name>
</gene>
<feature type="compositionally biased region" description="Pro residues" evidence="3">
    <location>
        <begin position="14"/>
        <end position="34"/>
    </location>
</feature>
<evidence type="ECO:0000259" key="4">
    <source>
        <dbReference type="Pfam" id="PF08585"/>
    </source>
</evidence>
<accession>A0AAV9AML3</accession>
<dbReference type="InterPro" id="IPR013894">
    <property type="entry name" value="RMI1_OB"/>
</dbReference>
<protein>
    <recommendedName>
        <fullName evidence="4">RecQ mediated genome instability protein 1 OB-fold domain-containing protein</fullName>
    </recommendedName>
</protein>
<reference evidence="5" key="2">
    <citation type="submission" date="2023-06" db="EMBL/GenBank/DDBJ databases">
        <authorList>
            <person name="Ma L."/>
            <person name="Liu K.-W."/>
            <person name="Li Z."/>
            <person name="Hsiao Y.-Y."/>
            <person name="Qi Y."/>
            <person name="Fu T."/>
            <person name="Tang G."/>
            <person name="Zhang D."/>
            <person name="Sun W.-H."/>
            <person name="Liu D.-K."/>
            <person name="Li Y."/>
            <person name="Chen G.-Z."/>
            <person name="Liu X.-D."/>
            <person name="Liao X.-Y."/>
            <person name="Jiang Y.-T."/>
            <person name="Yu X."/>
            <person name="Hao Y."/>
            <person name="Huang J."/>
            <person name="Zhao X.-W."/>
            <person name="Ke S."/>
            <person name="Chen Y.-Y."/>
            <person name="Wu W.-L."/>
            <person name="Hsu J.-L."/>
            <person name="Lin Y.-F."/>
            <person name="Huang M.-D."/>
            <person name="Li C.-Y."/>
            <person name="Huang L."/>
            <person name="Wang Z.-W."/>
            <person name="Zhao X."/>
            <person name="Zhong W.-Y."/>
            <person name="Peng D.-H."/>
            <person name="Ahmad S."/>
            <person name="Lan S."/>
            <person name="Zhang J.-S."/>
            <person name="Tsai W.-C."/>
            <person name="Van De Peer Y."/>
            <person name="Liu Z.-J."/>
        </authorList>
    </citation>
    <scope>NUCLEOTIDE SEQUENCE</scope>
    <source>
        <strain evidence="5">SCP</strain>
        <tissue evidence="5">Leaves</tissue>
    </source>
</reference>
<dbReference type="PANTHER" id="PTHR13681:SF24">
    <property type="entry name" value="TUDOR DOMAIN-CONTAINING PROTEIN 3"/>
    <property type="match status" value="1"/>
</dbReference>
<feature type="compositionally biased region" description="Basic and acidic residues" evidence="3">
    <location>
        <begin position="512"/>
        <end position="526"/>
    </location>
</feature>
<dbReference type="InterPro" id="IPR027417">
    <property type="entry name" value="P-loop_NTPase"/>
</dbReference>
<evidence type="ECO:0000256" key="3">
    <source>
        <dbReference type="SAM" id="MobiDB-lite"/>
    </source>
</evidence>
<feature type="compositionally biased region" description="Basic and acidic residues" evidence="3">
    <location>
        <begin position="535"/>
        <end position="550"/>
    </location>
</feature>
<evidence type="ECO:0000313" key="6">
    <source>
        <dbReference type="Proteomes" id="UP001179952"/>
    </source>
</evidence>
<keyword evidence="6" id="KW-1185">Reference proteome</keyword>
<evidence type="ECO:0000256" key="2">
    <source>
        <dbReference type="ARBA" id="ARBA00023242"/>
    </source>
</evidence>
<dbReference type="GO" id="GO:0005634">
    <property type="term" value="C:nucleus"/>
    <property type="evidence" value="ECO:0007669"/>
    <property type="project" value="UniProtKB-SubCell"/>
</dbReference>
<dbReference type="Gene3D" id="3.40.50.300">
    <property type="entry name" value="P-loop containing nucleotide triphosphate hydrolases"/>
    <property type="match status" value="1"/>
</dbReference>
<feature type="compositionally biased region" description="Low complexity" evidence="3">
    <location>
        <begin position="467"/>
        <end position="478"/>
    </location>
</feature>
<keyword evidence="2" id="KW-0539">Nucleus</keyword>
<dbReference type="AlphaFoldDB" id="A0AAV9AML3"/>
<feature type="region of interest" description="Disordered" evidence="3">
    <location>
        <begin position="596"/>
        <end position="618"/>
    </location>
</feature>
<dbReference type="InterPro" id="IPR042470">
    <property type="entry name" value="RMI1_N_C_sf"/>
</dbReference>
<dbReference type="EMBL" id="JAUJYN010000008">
    <property type="protein sequence ID" value="KAK1265422.1"/>
    <property type="molecule type" value="Genomic_DNA"/>
</dbReference>
<organism evidence="5 6">
    <name type="scientific">Acorus gramineus</name>
    <name type="common">Dwarf sweet flag</name>
    <dbReference type="NCBI Taxonomy" id="55184"/>
    <lineage>
        <taxon>Eukaryota</taxon>
        <taxon>Viridiplantae</taxon>
        <taxon>Streptophyta</taxon>
        <taxon>Embryophyta</taxon>
        <taxon>Tracheophyta</taxon>
        <taxon>Spermatophyta</taxon>
        <taxon>Magnoliopsida</taxon>
        <taxon>Liliopsida</taxon>
        <taxon>Acoraceae</taxon>
        <taxon>Acorus</taxon>
    </lineage>
</organism>
<feature type="compositionally biased region" description="Basic residues" evidence="3">
    <location>
        <begin position="605"/>
        <end position="614"/>
    </location>
</feature>
<sequence>MTILSSVAHQQWSPPLPTPSRRPPKPPKPISPHPHLLSPPPLLLSLTTQPKNRVLAVRSSSPAVVSSVDNLFDFICEGPLAGKLGLTPEKVAENLDEWLVCGSRLCGLFGMQELQMSPAEKARIYHYYIPVFMWCEDQIERHRKGFGDGEEVPPLVAKLRSQNPGNVLLELRGNAGSHDLQFSVDTLTGLTYGGKGDRADPSTWPEVKGPLTVILFEGWMLGFIPLPTESVKAVDPQLEVVNKNLEAYYDAWDKYVESWIIIKIKDPNCVFKWRLQAEVAMRADGKPGMSDEEVLDFVSRYLPAYKAYLPALDDEAIRLRLRTSSSSTTSVSAAERLLLDLDLRSFGGKSLPDPSSVKKSSHLIGPKVVSVRDVCKSGVEEASFAKHDRRLLRFVLTDGVSEVVAVERTTIPSIAEEIVPGTKVRLENKIAVYNGILCLNPKVVTVLGGVVQSLYEEWEMSRKYSSFSRSSLRSSNNNDGLRPPPFEKLQIGAQQSQAAQTYDLRISNPHSLDSEAKAEKSDDRRGGKYQTHPTMVKDQRLVSEEADGAHKNSRMAPSTGRIDDKPSSSESRPKEVIEAIPVQNQAAAQKLLQKLSQQTPDYRHSRGPRHIRGRGKQEEDDVFTLEEWESRKGAMKQMIGHGSHDISRDEELARQLQNQLDLEDAHLRSGQDDEAERIRMSMFSFGKEADRGESYSGMASVHW</sequence>
<feature type="compositionally biased region" description="Polar residues" evidence="3">
    <location>
        <begin position="1"/>
        <end position="12"/>
    </location>
</feature>
<feature type="region of interest" description="Disordered" evidence="3">
    <location>
        <begin position="467"/>
        <end position="574"/>
    </location>
</feature>
<evidence type="ECO:0000313" key="5">
    <source>
        <dbReference type="EMBL" id="KAK1265422.1"/>
    </source>
</evidence>
<dbReference type="PANTHER" id="PTHR13681">
    <property type="entry name" value="SURVIVAL OF MOTOR NEURON-RELATED-SPLICING FACTOR 30-RELATED"/>
    <property type="match status" value="1"/>
</dbReference>
<comment type="caution">
    <text evidence="5">The sequence shown here is derived from an EMBL/GenBank/DDBJ whole genome shotgun (WGS) entry which is preliminary data.</text>
</comment>